<name>A0A2G5TFC7_9PELO</name>
<feature type="region of interest" description="Disordered" evidence="1">
    <location>
        <begin position="1"/>
        <end position="28"/>
    </location>
</feature>
<protein>
    <recommendedName>
        <fullName evidence="2">MADF domain-containing protein</fullName>
    </recommendedName>
</protein>
<evidence type="ECO:0000313" key="4">
    <source>
        <dbReference type="Proteomes" id="UP000230233"/>
    </source>
</evidence>
<dbReference type="AlphaFoldDB" id="A0A2G5TFC7"/>
<evidence type="ECO:0000259" key="2">
    <source>
        <dbReference type="PROSITE" id="PS51029"/>
    </source>
</evidence>
<proteinExistence type="predicted"/>
<dbReference type="Proteomes" id="UP000230233">
    <property type="component" value="Chromosome V"/>
</dbReference>
<feature type="region of interest" description="Disordered" evidence="1">
    <location>
        <begin position="69"/>
        <end position="108"/>
    </location>
</feature>
<dbReference type="PANTHER" id="PTHR12243:SF67">
    <property type="entry name" value="COREPRESSOR OF PANGOLIN, ISOFORM A-RELATED"/>
    <property type="match status" value="1"/>
</dbReference>
<gene>
    <name evidence="3" type="primary">Cnig_chr_V.g18692</name>
    <name evidence="3" type="ORF">B9Z55_018692</name>
</gene>
<dbReference type="EMBL" id="PDUG01000005">
    <property type="protein sequence ID" value="PIC25959.1"/>
    <property type="molecule type" value="Genomic_DNA"/>
</dbReference>
<feature type="compositionally biased region" description="Basic and acidic residues" evidence="1">
    <location>
        <begin position="69"/>
        <end position="84"/>
    </location>
</feature>
<accession>A0A2G5TFC7</accession>
<dbReference type="OrthoDB" id="6616165at2759"/>
<dbReference type="Pfam" id="PF10545">
    <property type="entry name" value="MADF_DNA_bdg"/>
    <property type="match status" value="1"/>
</dbReference>
<dbReference type="InterPro" id="IPR039353">
    <property type="entry name" value="TF_Adf1"/>
</dbReference>
<dbReference type="SMART" id="SM00595">
    <property type="entry name" value="MADF"/>
    <property type="match status" value="1"/>
</dbReference>
<sequence>MDISDESGDESGKFEEPENRWRVGNVEDYLTPENSENRWRVGNVEDYLSSENPENRWRFRNPEERLSLENPEDRLRPENSENRWKFGNPEDYLSSENPEDCYRSENPRDSLNFGKPEESLKYQEIRRGTIRVKGSNFRNFSSLQCIQVITAVEANPCLWNKRDSNFKDSGVKRQLWVALEKSLDFLYADHGVNIRKIWNSLEAAYKVERTKQKPSGSGASAILRDFDYYRDMKFLEASYRDKSPPGSSKSEKGLVKRVLEIDATPRRQRKEAKLEISNADKEFENLLKKSAEILNSIAERRKPENTEYSKVVDVVLKTMKSLDTTSQLMFQGEIGLLCQKYSNRKQNLNNMPSASTSIFSEHDGLDDMFD</sequence>
<evidence type="ECO:0000256" key="1">
    <source>
        <dbReference type="SAM" id="MobiDB-lite"/>
    </source>
</evidence>
<dbReference type="InterPro" id="IPR006578">
    <property type="entry name" value="MADF-dom"/>
</dbReference>
<reference evidence="4" key="1">
    <citation type="submission" date="2017-10" db="EMBL/GenBank/DDBJ databases">
        <title>Rapid genome shrinkage in a self-fertile nematode reveals novel sperm competition proteins.</title>
        <authorList>
            <person name="Yin D."/>
            <person name="Schwarz E.M."/>
            <person name="Thomas C.G."/>
            <person name="Felde R.L."/>
            <person name="Korf I.F."/>
            <person name="Cutter A.D."/>
            <person name="Schartner C.M."/>
            <person name="Ralston E.J."/>
            <person name="Meyer B.J."/>
            <person name="Haag E.S."/>
        </authorList>
    </citation>
    <scope>NUCLEOTIDE SEQUENCE [LARGE SCALE GENOMIC DNA]</scope>
    <source>
        <strain evidence="4">JU1422</strain>
    </source>
</reference>
<feature type="domain" description="MADF" evidence="2">
    <location>
        <begin position="147"/>
        <end position="240"/>
    </location>
</feature>
<feature type="compositionally biased region" description="Basic and acidic residues" evidence="1">
    <location>
        <begin position="10"/>
        <end position="21"/>
    </location>
</feature>
<organism evidence="3 4">
    <name type="scientific">Caenorhabditis nigoni</name>
    <dbReference type="NCBI Taxonomy" id="1611254"/>
    <lineage>
        <taxon>Eukaryota</taxon>
        <taxon>Metazoa</taxon>
        <taxon>Ecdysozoa</taxon>
        <taxon>Nematoda</taxon>
        <taxon>Chromadorea</taxon>
        <taxon>Rhabditida</taxon>
        <taxon>Rhabditina</taxon>
        <taxon>Rhabditomorpha</taxon>
        <taxon>Rhabditoidea</taxon>
        <taxon>Rhabditidae</taxon>
        <taxon>Peloderinae</taxon>
        <taxon>Caenorhabditis</taxon>
    </lineage>
</organism>
<keyword evidence="4" id="KW-1185">Reference proteome</keyword>
<dbReference type="PANTHER" id="PTHR12243">
    <property type="entry name" value="MADF DOMAIN TRANSCRIPTION FACTOR"/>
    <property type="match status" value="1"/>
</dbReference>
<evidence type="ECO:0000313" key="3">
    <source>
        <dbReference type="EMBL" id="PIC25959.1"/>
    </source>
</evidence>
<comment type="caution">
    <text evidence="3">The sequence shown here is derived from an EMBL/GenBank/DDBJ whole genome shotgun (WGS) entry which is preliminary data.</text>
</comment>
<dbReference type="PROSITE" id="PS51029">
    <property type="entry name" value="MADF"/>
    <property type="match status" value="1"/>
</dbReference>